<dbReference type="Gene3D" id="3.40.50.2300">
    <property type="match status" value="1"/>
</dbReference>
<protein>
    <submittedName>
        <fullName evidence="7">Response regulator</fullName>
    </submittedName>
</protein>
<dbReference type="CDD" id="cd17537">
    <property type="entry name" value="REC_FixJ"/>
    <property type="match status" value="1"/>
</dbReference>
<dbReference type="PROSITE" id="PS50110">
    <property type="entry name" value="RESPONSE_REGULATORY"/>
    <property type="match status" value="1"/>
</dbReference>
<evidence type="ECO:0000256" key="1">
    <source>
        <dbReference type="ARBA" id="ARBA00023015"/>
    </source>
</evidence>
<dbReference type="SMART" id="SM00421">
    <property type="entry name" value="HTH_LUXR"/>
    <property type="match status" value="1"/>
</dbReference>
<evidence type="ECO:0000259" key="6">
    <source>
        <dbReference type="PROSITE" id="PS50110"/>
    </source>
</evidence>
<dbReference type="PANTHER" id="PTHR44688:SF16">
    <property type="entry name" value="DNA-BINDING TRANSCRIPTIONAL ACTIVATOR DEVR_DOSR"/>
    <property type="match status" value="1"/>
</dbReference>
<dbReference type="SMART" id="SM00448">
    <property type="entry name" value="REC"/>
    <property type="match status" value="1"/>
</dbReference>
<dbReference type="InterPro" id="IPR016032">
    <property type="entry name" value="Sig_transdc_resp-reg_C-effctor"/>
</dbReference>
<evidence type="ECO:0000259" key="5">
    <source>
        <dbReference type="PROSITE" id="PS50043"/>
    </source>
</evidence>
<keyword evidence="3" id="KW-0804">Transcription</keyword>
<dbReference type="PRINTS" id="PR00038">
    <property type="entry name" value="HTHLUXR"/>
</dbReference>
<feature type="domain" description="Response regulatory" evidence="6">
    <location>
        <begin position="6"/>
        <end position="120"/>
    </location>
</feature>
<feature type="domain" description="HTH luxR-type" evidence="5">
    <location>
        <begin position="136"/>
        <end position="201"/>
    </location>
</feature>
<dbReference type="EMBL" id="JARRAF010000002">
    <property type="protein sequence ID" value="MDK2122847.1"/>
    <property type="molecule type" value="Genomic_DNA"/>
</dbReference>
<dbReference type="RefSeq" id="WP_284099134.1">
    <property type="nucleotide sequence ID" value="NZ_JARRAF010000002.1"/>
</dbReference>
<gene>
    <name evidence="7" type="ORF">PZA18_02150</name>
</gene>
<evidence type="ECO:0000256" key="4">
    <source>
        <dbReference type="PROSITE-ProRule" id="PRU00169"/>
    </source>
</evidence>
<keyword evidence="1" id="KW-0805">Transcription regulation</keyword>
<keyword evidence="8" id="KW-1185">Reference proteome</keyword>
<feature type="modified residue" description="4-aspartylphosphate" evidence="4">
    <location>
        <position position="55"/>
    </location>
</feature>
<dbReference type="CDD" id="cd06170">
    <property type="entry name" value="LuxR_C_like"/>
    <property type="match status" value="1"/>
</dbReference>
<dbReference type="Gene3D" id="1.10.10.10">
    <property type="entry name" value="Winged helix-like DNA-binding domain superfamily/Winged helix DNA-binding domain"/>
    <property type="match status" value="1"/>
</dbReference>
<dbReference type="Pfam" id="PF00196">
    <property type="entry name" value="GerE"/>
    <property type="match status" value="1"/>
</dbReference>
<keyword evidence="2" id="KW-0238">DNA-binding</keyword>
<dbReference type="PROSITE" id="PS50043">
    <property type="entry name" value="HTH_LUXR_2"/>
    <property type="match status" value="1"/>
</dbReference>
<keyword evidence="4" id="KW-0597">Phosphoprotein</keyword>
<accession>A0ABT7DW12</accession>
<organism evidence="7 8">
    <name type="scientific">Parachitinimonas caeni</name>
    <dbReference type="NCBI Taxonomy" id="3031301"/>
    <lineage>
        <taxon>Bacteria</taxon>
        <taxon>Pseudomonadati</taxon>
        <taxon>Pseudomonadota</taxon>
        <taxon>Betaproteobacteria</taxon>
        <taxon>Neisseriales</taxon>
        <taxon>Chitinibacteraceae</taxon>
        <taxon>Parachitinimonas</taxon>
    </lineage>
</organism>
<evidence type="ECO:0000313" key="7">
    <source>
        <dbReference type="EMBL" id="MDK2122847.1"/>
    </source>
</evidence>
<evidence type="ECO:0000313" key="8">
    <source>
        <dbReference type="Proteomes" id="UP001172778"/>
    </source>
</evidence>
<dbReference type="InterPro" id="IPR036388">
    <property type="entry name" value="WH-like_DNA-bd_sf"/>
</dbReference>
<comment type="caution">
    <text evidence="7">The sequence shown here is derived from an EMBL/GenBank/DDBJ whole genome shotgun (WGS) entry which is preliminary data.</text>
</comment>
<dbReference type="SUPFAM" id="SSF52172">
    <property type="entry name" value="CheY-like"/>
    <property type="match status" value="1"/>
</dbReference>
<dbReference type="InterPro" id="IPR001789">
    <property type="entry name" value="Sig_transdc_resp-reg_receiver"/>
</dbReference>
<reference evidence="7" key="1">
    <citation type="submission" date="2023-03" db="EMBL/GenBank/DDBJ databases">
        <title>Chitinimonas shenzhenensis gen. nov., sp. nov., a novel member of family Burkholderiaceae isolated from activated sludge collected in Shen Zhen, China.</title>
        <authorList>
            <person name="Wang X."/>
        </authorList>
    </citation>
    <scope>NUCLEOTIDE SEQUENCE</scope>
    <source>
        <strain evidence="7">DQS-5</strain>
    </source>
</reference>
<evidence type="ECO:0000256" key="2">
    <source>
        <dbReference type="ARBA" id="ARBA00023125"/>
    </source>
</evidence>
<dbReference type="PANTHER" id="PTHR44688">
    <property type="entry name" value="DNA-BINDING TRANSCRIPTIONAL ACTIVATOR DEVR_DOSR"/>
    <property type="match status" value="1"/>
</dbReference>
<dbReference type="SUPFAM" id="SSF46894">
    <property type="entry name" value="C-terminal effector domain of the bipartite response regulators"/>
    <property type="match status" value="1"/>
</dbReference>
<proteinExistence type="predicted"/>
<evidence type="ECO:0000256" key="3">
    <source>
        <dbReference type="ARBA" id="ARBA00023163"/>
    </source>
</evidence>
<dbReference type="PROSITE" id="PS00622">
    <property type="entry name" value="HTH_LUXR_1"/>
    <property type="match status" value="1"/>
</dbReference>
<sequence length="205" mass="23538">MPPEHRICVVDDDEAIRDALKWLFLSRGHRVETCESAERFLEHYKQDDFSALLLDLRMEGMSGIELFQILQKRGYCPPTIFLTGHGDVPLAVSSLKLGAIDFIEKPFDDNALVDQVERCLGLDEMRRAEYLARSELEKKLGDLTPREREVMELFLLGRLNKQIADELSISMKTVEVHRARVLEKMGVKSAVELASLVRDHPDFKR</sequence>
<dbReference type="InterPro" id="IPR000792">
    <property type="entry name" value="Tscrpt_reg_LuxR_C"/>
</dbReference>
<dbReference type="Proteomes" id="UP001172778">
    <property type="component" value="Unassembled WGS sequence"/>
</dbReference>
<name>A0ABT7DW12_9NEIS</name>
<dbReference type="InterPro" id="IPR011006">
    <property type="entry name" value="CheY-like_superfamily"/>
</dbReference>
<dbReference type="Pfam" id="PF00072">
    <property type="entry name" value="Response_reg"/>
    <property type="match status" value="1"/>
</dbReference>